<protein>
    <submittedName>
        <fullName evidence="1">Putative ovule protein</fullName>
    </submittedName>
</protein>
<dbReference type="EMBL" id="GEDG01038066">
    <property type="protein sequence ID" value="JAP07783.1"/>
    <property type="molecule type" value="Transcribed_RNA"/>
</dbReference>
<name>A0A0V0GJ43_SOLCH</name>
<organism evidence="1">
    <name type="scientific">Solanum chacoense</name>
    <name type="common">Chaco potato</name>
    <dbReference type="NCBI Taxonomy" id="4108"/>
    <lineage>
        <taxon>Eukaryota</taxon>
        <taxon>Viridiplantae</taxon>
        <taxon>Streptophyta</taxon>
        <taxon>Embryophyta</taxon>
        <taxon>Tracheophyta</taxon>
        <taxon>Spermatophyta</taxon>
        <taxon>Magnoliopsida</taxon>
        <taxon>eudicotyledons</taxon>
        <taxon>Gunneridae</taxon>
        <taxon>Pentapetalae</taxon>
        <taxon>asterids</taxon>
        <taxon>lamiids</taxon>
        <taxon>Solanales</taxon>
        <taxon>Solanaceae</taxon>
        <taxon>Solanoideae</taxon>
        <taxon>Solaneae</taxon>
        <taxon>Solanum</taxon>
    </lineage>
</organism>
<accession>A0A0V0GJ43</accession>
<evidence type="ECO:0000313" key="1">
    <source>
        <dbReference type="EMBL" id="JAP07783.1"/>
    </source>
</evidence>
<dbReference type="AlphaFoldDB" id="A0A0V0GJ43"/>
<reference evidence="1" key="1">
    <citation type="submission" date="2015-12" db="EMBL/GenBank/DDBJ databases">
        <title>Gene expression during late stages of embryo sac development: a critical building block for successful pollen-pistil interactions.</title>
        <authorList>
            <person name="Liu Y."/>
            <person name="Joly V."/>
            <person name="Sabar M."/>
            <person name="Matton D.P."/>
        </authorList>
    </citation>
    <scope>NUCLEOTIDE SEQUENCE</scope>
</reference>
<sequence>MIELLTLLSSTVAAFFFVSFKLLQLLSPLSLNLRVASSPFRALSSLAVSIASELSSMLDVADVEHL</sequence>
<proteinExistence type="predicted"/>